<name>A0AAV4XUG4_CAEEX</name>
<gene>
    <name evidence="1" type="ORF">CEXT_357911</name>
</gene>
<dbReference type="EMBL" id="BPLR01018283">
    <property type="protein sequence ID" value="GIY98372.1"/>
    <property type="molecule type" value="Genomic_DNA"/>
</dbReference>
<evidence type="ECO:0000313" key="1">
    <source>
        <dbReference type="EMBL" id="GIY98372.1"/>
    </source>
</evidence>
<keyword evidence="2" id="KW-1185">Reference proteome</keyword>
<proteinExistence type="predicted"/>
<comment type="caution">
    <text evidence="1">The sequence shown here is derived from an EMBL/GenBank/DDBJ whole genome shotgun (WGS) entry which is preliminary data.</text>
</comment>
<organism evidence="1 2">
    <name type="scientific">Caerostris extrusa</name>
    <name type="common">Bark spider</name>
    <name type="synonym">Caerostris bankana</name>
    <dbReference type="NCBI Taxonomy" id="172846"/>
    <lineage>
        <taxon>Eukaryota</taxon>
        <taxon>Metazoa</taxon>
        <taxon>Ecdysozoa</taxon>
        <taxon>Arthropoda</taxon>
        <taxon>Chelicerata</taxon>
        <taxon>Arachnida</taxon>
        <taxon>Araneae</taxon>
        <taxon>Araneomorphae</taxon>
        <taxon>Entelegynae</taxon>
        <taxon>Araneoidea</taxon>
        <taxon>Araneidae</taxon>
        <taxon>Caerostris</taxon>
    </lineage>
</organism>
<sequence length="120" mass="13378">MPPSGMELPLPFLDNSNSFSVVHKTIRMKALSEVNGYRCGKLWWNSLMRLKGPGVSNDVELANSKKAPLKWLKVNGYRYGKLWWNSLMRLKGPGVSNDVELANSKSSIEVVEVDNGLTAN</sequence>
<accession>A0AAV4XUG4</accession>
<reference evidence="1 2" key="1">
    <citation type="submission" date="2021-06" db="EMBL/GenBank/DDBJ databases">
        <title>Caerostris extrusa draft genome.</title>
        <authorList>
            <person name="Kono N."/>
            <person name="Arakawa K."/>
        </authorList>
    </citation>
    <scope>NUCLEOTIDE SEQUENCE [LARGE SCALE GENOMIC DNA]</scope>
</reference>
<dbReference type="AlphaFoldDB" id="A0AAV4XUG4"/>
<protein>
    <submittedName>
        <fullName evidence="1">Uncharacterized protein</fullName>
    </submittedName>
</protein>
<evidence type="ECO:0000313" key="2">
    <source>
        <dbReference type="Proteomes" id="UP001054945"/>
    </source>
</evidence>
<dbReference type="Proteomes" id="UP001054945">
    <property type="component" value="Unassembled WGS sequence"/>
</dbReference>